<evidence type="ECO:0000313" key="2">
    <source>
        <dbReference type="Proteomes" id="UP000308199"/>
    </source>
</evidence>
<dbReference type="EMBL" id="SGPK01001500">
    <property type="protein sequence ID" value="THG92872.1"/>
    <property type="molecule type" value="Genomic_DNA"/>
</dbReference>
<protein>
    <submittedName>
        <fullName evidence="1">Uncharacterized protein</fullName>
    </submittedName>
</protein>
<organism evidence="1 2">
    <name type="scientific">Phellinidium pouzarii</name>
    <dbReference type="NCBI Taxonomy" id="167371"/>
    <lineage>
        <taxon>Eukaryota</taxon>
        <taxon>Fungi</taxon>
        <taxon>Dikarya</taxon>
        <taxon>Basidiomycota</taxon>
        <taxon>Agaricomycotina</taxon>
        <taxon>Agaricomycetes</taxon>
        <taxon>Hymenochaetales</taxon>
        <taxon>Hymenochaetaceae</taxon>
        <taxon>Phellinidium</taxon>
    </lineage>
</organism>
<keyword evidence="2" id="KW-1185">Reference proteome</keyword>
<sequence>MEHLSQALAVDDCVAAGDSDSDNSDNAAAAAVADVAAQNAMANTIETLPPEVILHICSFSFNIPSLSI</sequence>
<dbReference type="Proteomes" id="UP000308199">
    <property type="component" value="Unassembled WGS sequence"/>
</dbReference>
<dbReference type="AlphaFoldDB" id="A0A4V3X959"/>
<gene>
    <name evidence="1" type="ORF">EW145_g8554</name>
</gene>
<comment type="caution">
    <text evidence="1">The sequence shown here is derived from an EMBL/GenBank/DDBJ whole genome shotgun (WGS) entry which is preliminary data.</text>
</comment>
<reference evidence="1 2" key="1">
    <citation type="submission" date="2019-02" db="EMBL/GenBank/DDBJ databases">
        <title>Genome sequencing of the rare red list fungi Phellinidium pouzarii.</title>
        <authorList>
            <person name="Buettner E."/>
            <person name="Kellner H."/>
        </authorList>
    </citation>
    <scope>NUCLEOTIDE SEQUENCE [LARGE SCALE GENOMIC DNA]</scope>
    <source>
        <strain evidence="1 2">DSM 108285</strain>
    </source>
</reference>
<accession>A0A4V3X959</accession>
<evidence type="ECO:0000313" key="1">
    <source>
        <dbReference type="EMBL" id="THG92872.1"/>
    </source>
</evidence>
<proteinExistence type="predicted"/>
<name>A0A4V3X959_9AGAM</name>